<evidence type="ECO:0008006" key="4">
    <source>
        <dbReference type="Google" id="ProtNLM"/>
    </source>
</evidence>
<evidence type="ECO:0000313" key="3">
    <source>
        <dbReference type="Proteomes" id="UP000023152"/>
    </source>
</evidence>
<dbReference type="Proteomes" id="UP000023152">
    <property type="component" value="Unassembled WGS sequence"/>
</dbReference>
<keyword evidence="1" id="KW-0472">Membrane</keyword>
<feature type="transmembrane region" description="Helical" evidence="1">
    <location>
        <begin position="69"/>
        <end position="93"/>
    </location>
</feature>
<proteinExistence type="predicted"/>
<evidence type="ECO:0000313" key="2">
    <source>
        <dbReference type="EMBL" id="ETO28815.1"/>
    </source>
</evidence>
<keyword evidence="1" id="KW-1133">Transmembrane helix</keyword>
<keyword evidence="1" id="KW-0812">Transmembrane</keyword>
<dbReference type="EMBL" id="ASPP01006441">
    <property type="protein sequence ID" value="ETO28815.1"/>
    <property type="molecule type" value="Genomic_DNA"/>
</dbReference>
<keyword evidence="3" id="KW-1185">Reference proteome</keyword>
<reference evidence="2 3" key="1">
    <citation type="journal article" date="2013" name="Curr. Biol.">
        <title>The Genome of the Foraminiferan Reticulomyxa filosa.</title>
        <authorList>
            <person name="Glockner G."/>
            <person name="Hulsmann N."/>
            <person name="Schleicher M."/>
            <person name="Noegel A.A."/>
            <person name="Eichinger L."/>
            <person name="Gallinger C."/>
            <person name="Pawlowski J."/>
            <person name="Sierra R."/>
            <person name="Euteneuer U."/>
            <person name="Pillet L."/>
            <person name="Moustafa A."/>
            <person name="Platzer M."/>
            <person name="Groth M."/>
            <person name="Szafranski K."/>
            <person name="Schliwa M."/>
        </authorList>
    </citation>
    <scope>NUCLEOTIDE SEQUENCE [LARGE SCALE GENOMIC DNA]</scope>
</reference>
<feature type="transmembrane region" description="Helical" evidence="1">
    <location>
        <begin position="43"/>
        <end position="63"/>
    </location>
</feature>
<name>X6NR79_RETFI</name>
<evidence type="ECO:0000256" key="1">
    <source>
        <dbReference type="SAM" id="Phobius"/>
    </source>
</evidence>
<dbReference type="Gene3D" id="1.10.167.10">
    <property type="entry name" value="Regulator of G-protein Signalling 4, domain 2"/>
    <property type="match status" value="1"/>
</dbReference>
<comment type="caution">
    <text evidence="2">The sequence shown here is derived from an EMBL/GenBank/DDBJ whole genome shotgun (WGS) entry which is preliminary data.</text>
</comment>
<dbReference type="InterPro" id="IPR036305">
    <property type="entry name" value="RGS_sf"/>
</dbReference>
<dbReference type="AlphaFoldDB" id="X6NR79"/>
<dbReference type="InterPro" id="IPR044926">
    <property type="entry name" value="RGS_subdomain_2"/>
</dbReference>
<dbReference type="SUPFAM" id="SSF48097">
    <property type="entry name" value="Regulator of G-protein signaling, RGS"/>
    <property type="match status" value="1"/>
</dbReference>
<gene>
    <name evidence="2" type="ORF">RFI_08310</name>
</gene>
<organism evidence="2 3">
    <name type="scientific">Reticulomyxa filosa</name>
    <dbReference type="NCBI Taxonomy" id="46433"/>
    <lineage>
        <taxon>Eukaryota</taxon>
        <taxon>Sar</taxon>
        <taxon>Rhizaria</taxon>
        <taxon>Retaria</taxon>
        <taxon>Foraminifera</taxon>
        <taxon>Monothalamids</taxon>
        <taxon>Reticulomyxidae</taxon>
        <taxon>Reticulomyxa</taxon>
    </lineage>
</organism>
<sequence length="428" mass="50492">MIKKKKKVLGIAIAYCARHLQKFAAIYDDSIGFRQEIAQTSKALFLTAILVLIVALATLAKLVHRVVGISLAIHLYNAFGVYYSVFTLSWIIYKNEFESPVELIKLKSKTFGKRIWIWLMRPVLILSLGNNEDRQRLITINRMESPETFPSRQYSLPSTPEKNLTLQRDWPIQRVLKDSNAVDLLMNHLGKEYSMELLLSIIEMGQFVNEIKKRDQQEWDEDAKKSILEIRLIEFSADLPKSILVFDSNSIKDKIRQLKEEHKEKQYWDDELLYFKIIAYDLFAKYVRVGSKYEINIAYDERVRLTSLMENKTQWLLSDKSSIARTPVSNFNIFHHRSTTNNFHTITTTQQLFHVFDYCISEVFKLLRQSYARFERSPEFLKMSIQVIIFIVLFLQSKNAKYIVYKKIKHIKYYFIKIIFFIELCGLQ</sequence>
<accession>X6NR79</accession>
<protein>
    <recommendedName>
        <fullName evidence="4">RGS domain-containing protein</fullName>
    </recommendedName>
</protein>